<dbReference type="SUPFAM" id="SSF52172">
    <property type="entry name" value="CheY-like"/>
    <property type="match status" value="2"/>
</dbReference>
<dbReference type="InterPro" id="IPR043128">
    <property type="entry name" value="Rev_trsase/Diguanyl_cyclase"/>
</dbReference>
<dbReference type="Pfam" id="PF00072">
    <property type="entry name" value="Response_reg"/>
    <property type="match status" value="1"/>
</dbReference>
<evidence type="ECO:0000313" key="7">
    <source>
        <dbReference type="Proteomes" id="UP000755667"/>
    </source>
</evidence>
<name>A0A9Q2S116_9RHOB</name>
<protein>
    <recommendedName>
        <fullName evidence="1">diguanylate cyclase</fullName>
        <ecNumber evidence="1">2.7.7.65</ecNumber>
    </recommendedName>
</protein>
<dbReference type="PANTHER" id="PTHR45138:SF24">
    <property type="entry name" value="DIGUANYLATE CYCLASE DGCC-RELATED"/>
    <property type="match status" value="1"/>
</dbReference>
<dbReference type="AlphaFoldDB" id="A0A9Q2S116"/>
<dbReference type="SUPFAM" id="SSF55073">
    <property type="entry name" value="Nucleotide cyclase"/>
    <property type="match status" value="1"/>
</dbReference>
<dbReference type="PROSITE" id="PS50110">
    <property type="entry name" value="RESPONSE_REGULATORY"/>
    <property type="match status" value="1"/>
</dbReference>
<dbReference type="Proteomes" id="UP000809440">
    <property type="component" value="Unassembled WGS sequence"/>
</dbReference>
<dbReference type="RefSeq" id="WP_085628134.1">
    <property type="nucleotide sequence ID" value="NZ_JAFBWU010000012.1"/>
</dbReference>
<dbReference type="GO" id="GO:1902201">
    <property type="term" value="P:negative regulation of bacterial-type flagellum-dependent cell motility"/>
    <property type="evidence" value="ECO:0007669"/>
    <property type="project" value="TreeGrafter"/>
</dbReference>
<dbReference type="SMART" id="SM00267">
    <property type="entry name" value="GGDEF"/>
    <property type="match status" value="1"/>
</dbReference>
<proteinExistence type="predicted"/>
<dbReference type="CDD" id="cd01949">
    <property type="entry name" value="GGDEF"/>
    <property type="match status" value="1"/>
</dbReference>
<dbReference type="FunFam" id="3.30.70.270:FF:000001">
    <property type="entry name" value="Diguanylate cyclase domain protein"/>
    <property type="match status" value="1"/>
</dbReference>
<dbReference type="Pfam" id="PF00990">
    <property type="entry name" value="GGDEF"/>
    <property type="match status" value="1"/>
</dbReference>
<feature type="domain" description="GGDEF" evidence="4">
    <location>
        <begin position="317"/>
        <end position="452"/>
    </location>
</feature>
<dbReference type="GO" id="GO:0052621">
    <property type="term" value="F:diguanylate cyclase activity"/>
    <property type="evidence" value="ECO:0007669"/>
    <property type="project" value="UniProtKB-EC"/>
</dbReference>
<evidence type="ECO:0000256" key="2">
    <source>
        <dbReference type="PROSITE-ProRule" id="PRU00169"/>
    </source>
</evidence>
<comment type="caution">
    <text evidence="2">Lacks conserved residue(s) required for the propagation of feature annotation.</text>
</comment>
<dbReference type="NCBIfam" id="TIGR00254">
    <property type="entry name" value="GGDEF"/>
    <property type="match status" value="1"/>
</dbReference>
<dbReference type="InterPro" id="IPR029787">
    <property type="entry name" value="Nucleotide_cyclase"/>
</dbReference>
<dbReference type="PROSITE" id="PS50887">
    <property type="entry name" value="GGDEF"/>
    <property type="match status" value="1"/>
</dbReference>
<evidence type="ECO:0000313" key="6">
    <source>
        <dbReference type="EMBL" id="MBM2418666.1"/>
    </source>
</evidence>
<dbReference type="Gene3D" id="3.40.50.2300">
    <property type="match status" value="1"/>
</dbReference>
<dbReference type="Gene3D" id="3.30.70.270">
    <property type="match status" value="1"/>
</dbReference>
<organism evidence="5 7">
    <name type="scientific">Marivita cryptomonadis</name>
    <dbReference type="NCBI Taxonomy" id="505252"/>
    <lineage>
        <taxon>Bacteria</taxon>
        <taxon>Pseudomonadati</taxon>
        <taxon>Pseudomonadota</taxon>
        <taxon>Alphaproteobacteria</taxon>
        <taxon>Rhodobacterales</taxon>
        <taxon>Roseobacteraceae</taxon>
        <taxon>Marivita</taxon>
    </lineage>
</organism>
<dbReference type="OrthoDB" id="9812260at2"/>
<dbReference type="EMBL" id="JAFBXF010000012">
    <property type="protein sequence ID" value="MBM2418666.1"/>
    <property type="molecule type" value="Genomic_DNA"/>
</dbReference>
<dbReference type="InterPro" id="IPR000160">
    <property type="entry name" value="GGDEF_dom"/>
</dbReference>
<evidence type="ECO:0000259" key="4">
    <source>
        <dbReference type="PROSITE" id="PS50887"/>
    </source>
</evidence>
<dbReference type="Proteomes" id="UP000755667">
    <property type="component" value="Unassembled WGS sequence"/>
</dbReference>
<evidence type="ECO:0000313" key="5">
    <source>
        <dbReference type="EMBL" id="MBM2413996.1"/>
    </source>
</evidence>
<dbReference type="InterPro" id="IPR001789">
    <property type="entry name" value="Sig_transdc_resp-reg_receiver"/>
</dbReference>
<dbReference type="EMBL" id="JAFBXE010000012">
    <property type="protein sequence ID" value="MBM2413996.1"/>
    <property type="molecule type" value="Genomic_DNA"/>
</dbReference>
<evidence type="ECO:0000256" key="1">
    <source>
        <dbReference type="ARBA" id="ARBA00012528"/>
    </source>
</evidence>
<feature type="domain" description="Response regulatory" evidence="3">
    <location>
        <begin position="4"/>
        <end position="120"/>
    </location>
</feature>
<dbReference type="PANTHER" id="PTHR45138">
    <property type="entry name" value="REGULATORY COMPONENTS OF SENSORY TRANSDUCTION SYSTEM"/>
    <property type="match status" value="1"/>
</dbReference>
<dbReference type="GeneID" id="62639869"/>
<dbReference type="GO" id="GO:0000160">
    <property type="term" value="P:phosphorelay signal transduction system"/>
    <property type="evidence" value="ECO:0007669"/>
    <property type="project" value="InterPro"/>
</dbReference>
<gene>
    <name evidence="5" type="ORF">JQX41_16885</name>
    <name evidence="6" type="ORF">JQX48_16900</name>
</gene>
<comment type="caution">
    <text evidence="5">The sequence shown here is derived from an EMBL/GenBank/DDBJ whole genome shotgun (WGS) entry which is preliminary data.</text>
</comment>
<dbReference type="GO" id="GO:0005886">
    <property type="term" value="C:plasma membrane"/>
    <property type="evidence" value="ECO:0007669"/>
    <property type="project" value="TreeGrafter"/>
</dbReference>
<dbReference type="CDD" id="cd00156">
    <property type="entry name" value="REC"/>
    <property type="match status" value="1"/>
</dbReference>
<reference evidence="5 8" key="1">
    <citation type="submission" date="2021-01" db="EMBL/GenBank/DDBJ databases">
        <title>Diatom-associated Roseobacters Show Island Model of Population Structure.</title>
        <authorList>
            <person name="Qu L."/>
            <person name="Feng X."/>
            <person name="Chen Y."/>
            <person name="Li L."/>
            <person name="Wang X."/>
            <person name="Hu Z."/>
            <person name="Wang H."/>
            <person name="Luo H."/>
        </authorList>
    </citation>
    <scope>NUCLEOTIDE SEQUENCE</scope>
    <source>
        <strain evidence="6 8">CC28-63</strain>
        <strain evidence="5">CC28-69</strain>
    </source>
</reference>
<keyword evidence="8" id="KW-1185">Reference proteome</keyword>
<dbReference type="InterPro" id="IPR011006">
    <property type="entry name" value="CheY-like_superfamily"/>
</dbReference>
<accession>A0A9Q2S116</accession>
<sequence>MQRSVLIIDAISTRRIHMRAQLDTAAYPVDLADTQTEGLALIRKDPPDVVIIADDLPGLRLRQFCKTLRGNTQTQFTTVVVAVRSENQSARVSALVDGAHDVIDMNSDGVDLKARVRSFMRTSGQSEGWYRQPQTQAVSGLAEAVPEFAPKTVASFVARDSEIWFDKILNDVSAASGIDIRPTSARLARRSPDVESDVYILLETGSDDGTRDTLVALRSHPTSRDSRILFVTDCPSQIASPLDLGADDQVPTTISPTELRLRIDRLARRKRDADRKRKETTELAQKAYVDALTGLSNRTAMEEYLLRMDHALTAQPRAVAMMIADVDHFKAINDNHGHAAGDVILAQLARTMRSKLRDGDFIARYGGEEFLIVLPNVEAEQAHDVALRLRDAVADNPIALNASTHVRATISIGLAVAHRNDRMSTTDLQRAADNALYSAKRNGRNRIDIALLANSHERPLGGTHGEQ</sequence>
<evidence type="ECO:0000259" key="3">
    <source>
        <dbReference type="PROSITE" id="PS50110"/>
    </source>
</evidence>
<evidence type="ECO:0000313" key="8">
    <source>
        <dbReference type="Proteomes" id="UP000809440"/>
    </source>
</evidence>
<dbReference type="EC" id="2.7.7.65" evidence="1"/>
<dbReference type="InterPro" id="IPR050469">
    <property type="entry name" value="Diguanylate_Cyclase"/>
</dbReference>
<dbReference type="GO" id="GO:0043709">
    <property type="term" value="P:cell adhesion involved in single-species biofilm formation"/>
    <property type="evidence" value="ECO:0007669"/>
    <property type="project" value="TreeGrafter"/>
</dbReference>